<evidence type="ECO:0008006" key="3">
    <source>
        <dbReference type="Google" id="ProtNLM"/>
    </source>
</evidence>
<dbReference type="Proteomes" id="UP000256708">
    <property type="component" value="Unassembled WGS sequence"/>
</dbReference>
<keyword evidence="2" id="KW-1185">Reference proteome</keyword>
<organism evidence="1 2">
    <name type="scientific">Pontibacter diazotrophicus</name>
    <dbReference type="NCBI Taxonomy" id="1400979"/>
    <lineage>
        <taxon>Bacteria</taxon>
        <taxon>Pseudomonadati</taxon>
        <taxon>Bacteroidota</taxon>
        <taxon>Cytophagia</taxon>
        <taxon>Cytophagales</taxon>
        <taxon>Hymenobacteraceae</taxon>
        <taxon>Pontibacter</taxon>
    </lineage>
</organism>
<dbReference type="OrthoDB" id="5348860at2"/>
<dbReference type="InterPro" id="IPR007298">
    <property type="entry name" value="Cu-R_lipoprotein_NlpE"/>
</dbReference>
<comment type="caution">
    <text evidence="1">The sequence shown here is derived from an EMBL/GenBank/DDBJ whole genome shotgun (WGS) entry which is preliminary data.</text>
</comment>
<evidence type="ECO:0000313" key="2">
    <source>
        <dbReference type="Proteomes" id="UP000256708"/>
    </source>
</evidence>
<proteinExistence type="predicted"/>
<dbReference type="EMBL" id="QRGR01000007">
    <property type="protein sequence ID" value="RDV15763.1"/>
    <property type="molecule type" value="Genomic_DNA"/>
</dbReference>
<evidence type="ECO:0000313" key="1">
    <source>
        <dbReference type="EMBL" id="RDV15763.1"/>
    </source>
</evidence>
<dbReference type="Gene3D" id="2.40.128.640">
    <property type="match status" value="1"/>
</dbReference>
<gene>
    <name evidence="1" type="ORF">DXT99_07075</name>
</gene>
<dbReference type="Pfam" id="PF04170">
    <property type="entry name" value="NlpE"/>
    <property type="match status" value="1"/>
</dbReference>
<reference evidence="2" key="1">
    <citation type="submission" date="2018-08" db="EMBL/GenBank/DDBJ databases">
        <authorList>
            <person name="Liu Z.-W."/>
            <person name="Du Z.-J."/>
        </authorList>
    </citation>
    <scope>NUCLEOTIDE SEQUENCE [LARGE SCALE GENOMIC DNA]</scope>
    <source>
        <strain evidence="2">H4X</strain>
    </source>
</reference>
<accession>A0A3D8LEG9</accession>
<dbReference type="AlphaFoldDB" id="A0A3D8LEG9"/>
<name>A0A3D8LEG9_9BACT</name>
<sequence>MKLLNMNSTGAKVVQSSMKTIYTSIYIGLLLWITAACTTDPTNNTATTTIPSGPVDVGVGGGMLPNSMPYVVGTWHGVIPCIDCPGITYDLQLNEDNTFEETRVYQNRDMGETIRTGTWRITDEGVLELNNRDAEPTRFGLSTAGELNMLDESGNPLETPMTDMYRLRRDPEVAESDTQLWTGRVGVDFVATGNEPGWLLEIDLEEGMYFKTLPSETISLSAPLPAPATEGNTTRYRAQTDDGELVVELTETPCTDTMSGNMFPYTVQVIAKGERFVGCGKYLGEAGRQ</sequence>
<protein>
    <recommendedName>
        <fullName evidence="3">Copper resistance protein NlpE</fullName>
    </recommendedName>
</protein>